<evidence type="ECO:0000256" key="1">
    <source>
        <dbReference type="ARBA" id="ARBA00023015"/>
    </source>
</evidence>
<dbReference type="InterPro" id="IPR046532">
    <property type="entry name" value="DUF6597"/>
</dbReference>
<dbReference type="Pfam" id="PF20240">
    <property type="entry name" value="DUF6597"/>
    <property type="match status" value="1"/>
</dbReference>
<feature type="domain" description="HTH araC/xylS-type" evidence="4">
    <location>
        <begin position="181"/>
        <end position="265"/>
    </location>
</feature>
<keyword evidence="2" id="KW-0238">DNA-binding</keyword>
<dbReference type="PANTHER" id="PTHR46796">
    <property type="entry name" value="HTH-TYPE TRANSCRIPTIONAL ACTIVATOR RHAS-RELATED"/>
    <property type="match status" value="1"/>
</dbReference>
<gene>
    <name evidence="5" type="ORF">HNV11_10115</name>
</gene>
<dbReference type="KEGG" id="stae:HNV11_10115"/>
<dbReference type="InterPro" id="IPR018060">
    <property type="entry name" value="HTH_AraC"/>
</dbReference>
<proteinExistence type="predicted"/>
<evidence type="ECO:0000313" key="6">
    <source>
        <dbReference type="Proteomes" id="UP000502756"/>
    </source>
</evidence>
<dbReference type="AlphaFoldDB" id="A0A6M5Y5E7"/>
<name>A0A6M5Y5E7_9BACT</name>
<dbReference type="Proteomes" id="UP000502756">
    <property type="component" value="Chromosome"/>
</dbReference>
<keyword evidence="6" id="KW-1185">Reference proteome</keyword>
<dbReference type="Gene3D" id="1.10.10.60">
    <property type="entry name" value="Homeodomain-like"/>
    <property type="match status" value="1"/>
</dbReference>
<evidence type="ECO:0000256" key="3">
    <source>
        <dbReference type="ARBA" id="ARBA00023163"/>
    </source>
</evidence>
<dbReference type="EMBL" id="CP053435">
    <property type="protein sequence ID" value="QJW89708.1"/>
    <property type="molecule type" value="Genomic_DNA"/>
</dbReference>
<reference evidence="5 6" key="1">
    <citation type="submission" date="2020-05" db="EMBL/GenBank/DDBJ databases">
        <title>Genome sequencing of Spirosoma sp. TS118.</title>
        <authorList>
            <person name="Lee J.-H."/>
            <person name="Jeong S."/>
            <person name="Zhao L."/>
            <person name="Jung J.-H."/>
            <person name="Kim M.-K."/>
            <person name="Lim S."/>
        </authorList>
    </citation>
    <scope>NUCLEOTIDE SEQUENCE [LARGE SCALE GENOMIC DNA]</scope>
    <source>
        <strain evidence="5 6">TS118</strain>
    </source>
</reference>
<dbReference type="PROSITE" id="PS01124">
    <property type="entry name" value="HTH_ARAC_FAMILY_2"/>
    <property type="match status" value="1"/>
</dbReference>
<keyword evidence="1" id="KW-0805">Transcription regulation</keyword>
<evidence type="ECO:0000256" key="2">
    <source>
        <dbReference type="ARBA" id="ARBA00023125"/>
    </source>
</evidence>
<evidence type="ECO:0000259" key="4">
    <source>
        <dbReference type="PROSITE" id="PS01124"/>
    </source>
</evidence>
<dbReference type="PANTHER" id="PTHR46796:SF13">
    <property type="entry name" value="HTH-TYPE TRANSCRIPTIONAL ACTIVATOR RHAS"/>
    <property type="match status" value="1"/>
</dbReference>
<dbReference type="Pfam" id="PF12833">
    <property type="entry name" value="HTH_18"/>
    <property type="match status" value="1"/>
</dbReference>
<sequence>MLTVQKAAPSAPLQAYVMEYILIDVSMLPNGNGSTWTRLLPAPVEQTLIYYLSGEVKTTYHDGQTIEVPPGNLVGQPVHRILLTNSASLTMFMVRFRPSGFFRLFGVPMPLFTDSHEDVTLVLDSPVRSLHEQLVNAPTFGEMVLRTEQFLSRPAVSPRHSTRPVDWAIGRMFDPDAGEERLDKLADYACLSSRQFERSFVERVGVPPKLYARLIRFNRALRYRQAHPEESWLQVAYATGYFDHAHLIRDFKHFADVSPTDSQMQQHLALLNT</sequence>
<dbReference type="GO" id="GO:0043565">
    <property type="term" value="F:sequence-specific DNA binding"/>
    <property type="evidence" value="ECO:0007669"/>
    <property type="project" value="InterPro"/>
</dbReference>
<dbReference type="SMART" id="SM00342">
    <property type="entry name" value="HTH_ARAC"/>
    <property type="match status" value="1"/>
</dbReference>
<organism evidence="5 6">
    <name type="scientific">Spirosoma taeanense</name>
    <dbReference type="NCBI Taxonomy" id="2735870"/>
    <lineage>
        <taxon>Bacteria</taxon>
        <taxon>Pseudomonadati</taxon>
        <taxon>Bacteroidota</taxon>
        <taxon>Cytophagia</taxon>
        <taxon>Cytophagales</taxon>
        <taxon>Cytophagaceae</taxon>
        <taxon>Spirosoma</taxon>
    </lineage>
</organism>
<protein>
    <submittedName>
        <fullName evidence="5">AraC family transcriptional regulator</fullName>
    </submittedName>
</protein>
<dbReference type="RefSeq" id="WP_171739547.1">
    <property type="nucleotide sequence ID" value="NZ_CP053435.1"/>
</dbReference>
<accession>A0A6M5Y5E7</accession>
<keyword evidence="3" id="KW-0804">Transcription</keyword>
<evidence type="ECO:0000313" key="5">
    <source>
        <dbReference type="EMBL" id="QJW89708.1"/>
    </source>
</evidence>
<dbReference type="InterPro" id="IPR050204">
    <property type="entry name" value="AraC_XylS_family_regulators"/>
</dbReference>
<dbReference type="GO" id="GO:0003700">
    <property type="term" value="F:DNA-binding transcription factor activity"/>
    <property type="evidence" value="ECO:0007669"/>
    <property type="project" value="InterPro"/>
</dbReference>